<gene>
    <name evidence="1" type="ORF">J2X78_003747</name>
</gene>
<organism evidence="1 2">
    <name type="scientific">Pedobacter africanus</name>
    <dbReference type="NCBI Taxonomy" id="151894"/>
    <lineage>
        <taxon>Bacteria</taxon>
        <taxon>Pseudomonadati</taxon>
        <taxon>Bacteroidota</taxon>
        <taxon>Sphingobacteriia</taxon>
        <taxon>Sphingobacteriales</taxon>
        <taxon>Sphingobacteriaceae</taxon>
        <taxon>Pedobacter</taxon>
    </lineage>
</organism>
<dbReference type="EMBL" id="JAVDTF010000003">
    <property type="protein sequence ID" value="MDR6785173.1"/>
    <property type="molecule type" value="Genomic_DNA"/>
</dbReference>
<reference evidence="1" key="1">
    <citation type="submission" date="2023-07" db="EMBL/GenBank/DDBJ databases">
        <title>Sorghum-associated microbial communities from plants grown in Nebraska, USA.</title>
        <authorList>
            <person name="Schachtman D."/>
        </authorList>
    </citation>
    <scope>NUCLEOTIDE SEQUENCE</scope>
    <source>
        <strain evidence="1">2697</strain>
    </source>
</reference>
<evidence type="ECO:0000313" key="1">
    <source>
        <dbReference type="EMBL" id="MDR6785173.1"/>
    </source>
</evidence>
<name>A0ACC6L0L0_9SPHI</name>
<protein>
    <submittedName>
        <fullName evidence="1">Uncharacterized protein</fullName>
    </submittedName>
</protein>
<sequence>MKNIRFLIALLWLMLTAPHIYGQAYKGVVENFYSALGKRDFSSAYALCTGPKWGTLQQFSAADKYGAINGVTLIAVTYKKQSDAKKTEARVEVLVRDSINGDGRYIQNFTLVQKENKWLIKQISLLQTDRATNGWNFKPIVEPGLDKITIKKFLKPIYDTIKTNPNKLQITVNDPRFFQTPSGVYAVIIIENASPEEGAASVGWCDAFVFEQKDKRWLMTDFKLQAGGGGMYGNAGGFKKLLQAGKNVVALAIAGGQMHMGDFVEQDDLIAIEAGKLYNLTSIVTLRRYGEFGSDYEKNAKICNLRDYSFIKSAKKNYDLQIILSSCLIPDQIKEIRRAVIPWFNQKYNLPKALVYEPERN</sequence>
<comment type="caution">
    <text evidence="1">The sequence shown here is derived from an EMBL/GenBank/DDBJ whole genome shotgun (WGS) entry which is preliminary data.</text>
</comment>
<dbReference type="Proteomes" id="UP001246858">
    <property type="component" value="Unassembled WGS sequence"/>
</dbReference>
<proteinExistence type="predicted"/>
<keyword evidence="2" id="KW-1185">Reference proteome</keyword>
<accession>A0ACC6L0L0</accession>
<evidence type="ECO:0000313" key="2">
    <source>
        <dbReference type="Proteomes" id="UP001246858"/>
    </source>
</evidence>